<dbReference type="PANTHER" id="PTHR48153:SF2">
    <property type="entry name" value="UFM1-SPECIFIC PROTEASE 2"/>
    <property type="match status" value="1"/>
</dbReference>
<evidence type="ECO:0000313" key="3">
    <source>
        <dbReference type="EMBL" id="EGD75480.1"/>
    </source>
</evidence>
<sequence length="621" mass="68691">MTDSRRKRSVGVLSTVPEMARRGKQGLLLVDDGKQGVSQIVGCISVNEPGSSKDVRLAVTRAQAFFPPYLHVGGVFAASLDKAQELSRHLKPATRRFLLVVETSTSVDIFDTTTPSANDTAPAKITSVHWQEPAPALHQLHASESAFFVRVSTTFTSIHQGGAEFVSDIRSQMDAFKSRISGDDVLVFVPRLQQLTSWSQRSDTCDRISTEEVAVRAALSDFADVLLPGGKSAKAKGKSKAPSTKKQRVPGVIEAHVSFAHAHARDATSTPAAAPVLAFQKGKVSTVVVDVSVLARAAPTDCITTLREQTITSVCAKLDVIADLLITHSDARRVVCRHFSPPPLSSPVWIPLATDEDTNTDDDDASLDRATEPQRRALLSLLCLHENRPYLRSTNACDVMGELPKDPAGRPRDPHLSIRYSPEGKLYMVDGHYDYYHYMQDKFDDDQWGCAYRSCQTICSWYRLQGYSARPIPSHHDIQETLVAVGDKPASFVGSRTWIGSQEIFLFVNKWFEADFEAESRFIFNVTGEDLPTKARELALHFERTGSPVMIGGSNLAHTIIGIDWQEQLGRVRWLVLDPHYTGKDDLGVIHKQGWCAWKDSSFWNKRATYNLLLPGRPALV</sequence>
<feature type="domain" description="UFSP1/2/DUB catalytic" evidence="2">
    <location>
        <begin position="425"/>
        <end position="613"/>
    </location>
</feature>
<name>F2UG52_SALR5</name>
<dbReference type="FunCoup" id="F2UG52">
    <property type="interactions" value="961"/>
</dbReference>
<dbReference type="GeneID" id="16072497"/>
<dbReference type="InterPro" id="IPR012462">
    <property type="entry name" value="UFSP1/2_DUB_cat"/>
</dbReference>
<keyword evidence="1" id="KW-0378">Hydrolase</keyword>
<dbReference type="OrthoDB" id="417506at2759"/>
<evidence type="ECO:0000259" key="2">
    <source>
        <dbReference type="Pfam" id="PF07910"/>
    </source>
</evidence>
<dbReference type="InParanoid" id="F2UG52"/>
<protein>
    <submittedName>
        <fullName evidence="3">Ufm1-specific protease 2</fullName>
    </submittedName>
</protein>
<proteinExistence type="predicted"/>
<dbReference type="STRING" id="946362.F2UG52"/>
<dbReference type="KEGG" id="sre:PTSG_06554"/>
<gene>
    <name evidence="3" type="ORF">PTSG_06554</name>
</gene>
<dbReference type="PANTHER" id="PTHR48153">
    <property type="entry name" value="UFM1-SPECIFIC PROTEASE 2"/>
    <property type="match status" value="1"/>
</dbReference>
<dbReference type="AlphaFoldDB" id="F2UG52"/>
<dbReference type="RefSeq" id="XP_004991937.1">
    <property type="nucleotide sequence ID" value="XM_004991880.1"/>
</dbReference>
<dbReference type="GO" id="GO:0006508">
    <property type="term" value="P:proteolysis"/>
    <property type="evidence" value="ECO:0007669"/>
    <property type="project" value="UniProtKB-KW"/>
</dbReference>
<accession>F2UG52</accession>
<evidence type="ECO:0000313" key="4">
    <source>
        <dbReference type="Proteomes" id="UP000007799"/>
    </source>
</evidence>
<keyword evidence="3" id="KW-0645">Protease</keyword>
<dbReference type="Pfam" id="PF07910">
    <property type="entry name" value="Peptidase_C78"/>
    <property type="match status" value="1"/>
</dbReference>
<evidence type="ECO:0000256" key="1">
    <source>
        <dbReference type="ARBA" id="ARBA00022801"/>
    </source>
</evidence>
<dbReference type="eggNOG" id="KOG2433">
    <property type="taxonomic scope" value="Eukaryota"/>
</dbReference>
<dbReference type="GO" id="GO:0071567">
    <property type="term" value="F:deUFMylase activity"/>
    <property type="evidence" value="ECO:0007669"/>
    <property type="project" value="TreeGrafter"/>
</dbReference>
<keyword evidence="4" id="KW-1185">Reference proteome</keyword>
<dbReference type="Proteomes" id="UP000007799">
    <property type="component" value="Unassembled WGS sequence"/>
</dbReference>
<reference evidence="3" key="1">
    <citation type="submission" date="2009-08" db="EMBL/GenBank/DDBJ databases">
        <title>Annotation of Salpingoeca rosetta.</title>
        <authorList>
            <consortium name="The Broad Institute Genome Sequencing Platform"/>
            <person name="Russ C."/>
            <person name="Cuomo C."/>
            <person name="Burger G."/>
            <person name="Gray M.W."/>
            <person name="Holland P.W.H."/>
            <person name="King N."/>
            <person name="Lang F.B.F."/>
            <person name="Roger A.J."/>
            <person name="Ruiz-Trillo I."/>
            <person name="Young S.K."/>
            <person name="Zeng Q."/>
            <person name="Gargeya S."/>
            <person name="Alvarado L."/>
            <person name="Berlin A."/>
            <person name="Chapman S.B."/>
            <person name="Chen Z."/>
            <person name="Freedman E."/>
            <person name="Gellesch M."/>
            <person name="Goldberg J."/>
            <person name="Griggs A."/>
            <person name="Gujja S."/>
            <person name="Heilman E."/>
            <person name="Heiman D."/>
            <person name="Howarth C."/>
            <person name="Mehta T."/>
            <person name="Neiman D."/>
            <person name="Pearson M."/>
            <person name="Roberts A."/>
            <person name="Saif S."/>
            <person name="Shea T."/>
            <person name="Shenoy N."/>
            <person name="Sisk P."/>
            <person name="Stolte C."/>
            <person name="Sykes S."/>
            <person name="White J."/>
            <person name="Yandava C."/>
            <person name="Haas B."/>
            <person name="Nusbaum C."/>
            <person name="Birren B."/>
        </authorList>
    </citation>
    <scope>NUCLEOTIDE SEQUENCE [LARGE SCALE GENOMIC DNA]</scope>
    <source>
        <strain evidence="3">ATCC 50818</strain>
    </source>
</reference>
<organism evidence="4">
    <name type="scientific">Salpingoeca rosetta (strain ATCC 50818 / BSB-021)</name>
    <dbReference type="NCBI Taxonomy" id="946362"/>
    <lineage>
        <taxon>Eukaryota</taxon>
        <taxon>Choanoflagellata</taxon>
        <taxon>Craspedida</taxon>
        <taxon>Salpingoecidae</taxon>
        <taxon>Salpingoeca</taxon>
    </lineage>
</organism>
<dbReference type="Gene3D" id="3.90.70.130">
    <property type="match status" value="1"/>
</dbReference>
<dbReference type="EMBL" id="GL832972">
    <property type="protein sequence ID" value="EGD75480.1"/>
    <property type="molecule type" value="Genomic_DNA"/>
</dbReference>